<dbReference type="PANTHER" id="PTHR23150:SF19">
    <property type="entry name" value="FORMYLGLYCINE-GENERATING ENZYME"/>
    <property type="match status" value="1"/>
</dbReference>
<dbReference type="EMBL" id="AMQN01001545">
    <property type="status" value="NOT_ANNOTATED_CDS"/>
    <property type="molecule type" value="Genomic_DNA"/>
</dbReference>
<dbReference type="Proteomes" id="UP000014760">
    <property type="component" value="Unassembled WGS sequence"/>
</dbReference>
<comment type="similarity">
    <text evidence="1">Belongs to the sulfatase-modifying factor family.</text>
</comment>
<dbReference type="GO" id="GO:0005783">
    <property type="term" value="C:endoplasmic reticulum"/>
    <property type="evidence" value="ECO:0007669"/>
    <property type="project" value="TreeGrafter"/>
</dbReference>
<dbReference type="InterPro" id="IPR042095">
    <property type="entry name" value="SUMF_sf"/>
</dbReference>
<evidence type="ECO:0000256" key="2">
    <source>
        <dbReference type="SAM" id="MobiDB-lite"/>
    </source>
</evidence>
<evidence type="ECO:0000313" key="6">
    <source>
        <dbReference type="EnsemblMetazoa" id="CapteP155214"/>
    </source>
</evidence>
<evidence type="ECO:0000256" key="1">
    <source>
        <dbReference type="ARBA" id="ARBA00005310"/>
    </source>
</evidence>
<dbReference type="SUPFAM" id="SSF56436">
    <property type="entry name" value="C-type lectin-like"/>
    <property type="match status" value="1"/>
</dbReference>
<reference evidence="7" key="1">
    <citation type="submission" date="2012-12" db="EMBL/GenBank/DDBJ databases">
        <authorList>
            <person name="Hellsten U."/>
            <person name="Grimwood J."/>
            <person name="Chapman J.A."/>
            <person name="Shapiro H."/>
            <person name="Aerts A."/>
            <person name="Otillar R.P."/>
            <person name="Terry A.Y."/>
            <person name="Boore J.L."/>
            <person name="Simakov O."/>
            <person name="Marletaz F."/>
            <person name="Cho S.-J."/>
            <person name="Edsinger-Gonzales E."/>
            <person name="Havlak P."/>
            <person name="Kuo D.-H."/>
            <person name="Larsson T."/>
            <person name="Lv J."/>
            <person name="Arendt D."/>
            <person name="Savage R."/>
            <person name="Osoegawa K."/>
            <person name="de Jong P."/>
            <person name="Lindberg D.R."/>
            <person name="Seaver E.C."/>
            <person name="Weisblat D.A."/>
            <person name="Putnam N.H."/>
            <person name="Grigoriev I.V."/>
            <person name="Rokhsar D.S."/>
        </authorList>
    </citation>
    <scope>NUCLEOTIDE SEQUENCE</scope>
    <source>
        <strain evidence="7">I ESC-2004</strain>
    </source>
</reference>
<keyword evidence="7" id="KW-1185">Reference proteome</keyword>
<dbReference type="HOGENOM" id="CLU_012431_4_1_1"/>
<reference evidence="5 7" key="2">
    <citation type="journal article" date="2013" name="Nature">
        <title>Insights into bilaterian evolution from three spiralian genomes.</title>
        <authorList>
            <person name="Simakov O."/>
            <person name="Marletaz F."/>
            <person name="Cho S.J."/>
            <person name="Edsinger-Gonzales E."/>
            <person name="Havlak P."/>
            <person name="Hellsten U."/>
            <person name="Kuo D.H."/>
            <person name="Larsson T."/>
            <person name="Lv J."/>
            <person name="Arendt D."/>
            <person name="Savage R."/>
            <person name="Osoegawa K."/>
            <person name="de Jong P."/>
            <person name="Grimwood J."/>
            <person name="Chapman J.A."/>
            <person name="Shapiro H."/>
            <person name="Aerts A."/>
            <person name="Otillar R.P."/>
            <person name="Terry A.Y."/>
            <person name="Boore J.L."/>
            <person name="Grigoriev I.V."/>
            <person name="Lindberg D.R."/>
            <person name="Seaver E.C."/>
            <person name="Weisblat D.A."/>
            <person name="Putnam N.H."/>
            <person name="Rokhsar D.S."/>
        </authorList>
    </citation>
    <scope>NUCLEOTIDE SEQUENCE</scope>
    <source>
        <strain evidence="5 7">I ESC-2004</strain>
    </source>
</reference>
<organism evidence="5">
    <name type="scientific">Capitella teleta</name>
    <name type="common">Polychaete worm</name>
    <dbReference type="NCBI Taxonomy" id="283909"/>
    <lineage>
        <taxon>Eukaryota</taxon>
        <taxon>Metazoa</taxon>
        <taxon>Spiralia</taxon>
        <taxon>Lophotrochozoa</taxon>
        <taxon>Annelida</taxon>
        <taxon>Polychaeta</taxon>
        <taxon>Sedentaria</taxon>
        <taxon>Scolecida</taxon>
        <taxon>Capitellidae</taxon>
        <taxon>Capitella</taxon>
    </lineage>
</organism>
<gene>
    <name evidence="5" type="ORF">CAPTEDRAFT_155214</name>
</gene>
<dbReference type="InterPro" id="IPR051043">
    <property type="entry name" value="Sulfatase_Mod_Factor_Kinase"/>
</dbReference>
<dbReference type="Gene3D" id="3.90.1580.10">
    <property type="entry name" value="paralog of FGE (formylglycine-generating enzyme)"/>
    <property type="match status" value="1"/>
</dbReference>
<sequence length="384" mass="43364">MKVPQIFTLFFLGLLLAVRSEVADDEATVEVEEDGEDGGCSSTSRKSEETPPPAETDLKTPQETVPADKAKSNYERTNQMVYLPTGSFMMGTNNPIIPPDGEGPARRVHITGFWYDVYETSNAEFELFVNSTGYKTEAEGFGDSFVIEAFISEKIKEDISQAVASAPWWLPVKGADWRHPFGPDTDLKGIMDHPVLHVSWNDAVAYCQWAQKRLPTEAEFEYACRDGKDDRLFPWGSNMLPKNQHRMNIWQGDFPNTNTAEDGFERTCPVTEFKPQTKLGQKNLIGNAWEWVQDWWQTEHHTGTTKNPVGPKQGTDKTKKGGSYMCIKTHCYRYRCGARSQNTPDSSASNLGFRCASNKLPEYIAKQMEEEKMATAEKARKEEL</sequence>
<evidence type="ECO:0000313" key="5">
    <source>
        <dbReference type="EMBL" id="ELU03164.1"/>
    </source>
</evidence>
<reference evidence="6" key="3">
    <citation type="submission" date="2015-06" db="UniProtKB">
        <authorList>
            <consortium name="EnsemblMetazoa"/>
        </authorList>
    </citation>
    <scope>IDENTIFICATION</scope>
</reference>
<dbReference type="InterPro" id="IPR016187">
    <property type="entry name" value="CTDL_fold"/>
</dbReference>
<evidence type="ECO:0000256" key="3">
    <source>
        <dbReference type="SAM" id="SignalP"/>
    </source>
</evidence>
<dbReference type="InterPro" id="IPR005532">
    <property type="entry name" value="SUMF_dom"/>
</dbReference>
<feature type="region of interest" description="Disordered" evidence="2">
    <location>
        <begin position="27"/>
        <end position="71"/>
    </location>
</feature>
<dbReference type="FunCoup" id="R7UAZ6">
    <property type="interactions" value="429"/>
</dbReference>
<dbReference type="STRING" id="283909.R7UAZ6"/>
<evidence type="ECO:0000259" key="4">
    <source>
        <dbReference type="Pfam" id="PF03781"/>
    </source>
</evidence>
<protein>
    <recommendedName>
        <fullName evidence="4">Sulfatase-modifying factor enzyme-like domain-containing protein</fullName>
    </recommendedName>
</protein>
<evidence type="ECO:0000313" key="7">
    <source>
        <dbReference type="Proteomes" id="UP000014760"/>
    </source>
</evidence>
<feature type="compositionally biased region" description="Acidic residues" evidence="2">
    <location>
        <begin position="27"/>
        <end position="37"/>
    </location>
</feature>
<name>R7UAZ6_CAPTE</name>
<feature type="chain" id="PRO_5008787820" description="Sulfatase-modifying factor enzyme-like domain-containing protein" evidence="3">
    <location>
        <begin position="21"/>
        <end position="384"/>
    </location>
</feature>
<dbReference type="Pfam" id="PF03781">
    <property type="entry name" value="FGE-sulfatase"/>
    <property type="match status" value="1"/>
</dbReference>
<proteinExistence type="inferred from homology"/>
<dbReference type="AlphaFoldDB" id="R7UAZ6"/>
<feature type="domain" description="Sulfatase-modifying factor enzyme-like" evidence="4">
    <location>
        <begin position="77"/>
        <end position="356"/>
    </location>
</feature>
<dbReference type="GO" id="GO:0120147">
    <property type="term" value="F:formylglycine-generating oxidase activity"/>
    <property type="evidence" value="ECO:0007669"/>
    <property type="project" value="TreeGrafter"/>
</dbReference>
<dbReference type="OrthoDB" id="659at2759"/>
<keyword evidence="3" id="KW-0732">Signal</keyword>
<dbReference type="EnsemblMetazoa" id="CapteT155214">
    <property type="protein sequence ID" value="CapteP155214"/>
    <property type="gene ID" value="CapteG155214"/>
</dbReference>
<feature type="compositionally biased region" description="Basic and acidic residues" evidence="2">
    <location>
        <begin position="56"/>
        <end position="71"/>
    </location>
</feature>
<dbReference type="PANTHER" id="PTHR23150">
    <property type="entry name" value="SULFATASE MODIFYING FACTOR 1, 2"/>
    <property type="match status" value="1"/>
</dbReference>
<dbReference type="OMA" id="RQNVYDL"/>
<accession>R7UAZ6</accession>
<dbReference type="EMBL" id="KB303456">
    <property type="protein sequence ID" value="ELU03164.1"/>
    <property type="molecule type" value="Genomic_DNA"/>
</dbReference>
<feature type="signal peptide" evidence="3">
    <location>
        <begin position="1"/>
        <end position="20"/>
    </location>
</feature>